<dbReference type="PROSITE" id="PS50123">
    <property type="entry name" value="CHER"/>
    <property type="match status" value="1"/>
</dbReference>
<organism evidence="3 4">
    <name type="scientific">Hyalangium minutum</name>
    <dbReference type="NCBI Taxonomy" id="394096"/>
    <lineage>
        <taxon>Bacteria</taxon>
        <taxon>Pseudomonadati</taxon>
        <taxon>Myxococcota</taxon>
        <taxon>Myxococcia</taxon>
        <taxon>Myxococcales</taxon>
        <taxon>Cystobacterineae</taxon>
        <taxon>Archangiaceae</taxon>
        <taxon>Hyalangium</taxon>
    </lineage>
</organism>
<dbReference type="OrthoDB" id="5487254at2"/>
<dbReference type="STRING" id="394096.DB31_2083"/>
<gene>
    <name evidence="3" type="ORF">DB31_2083</name>
</gene>
<dbReference type="PRINTS" id="PR00996">
    <property type="entry name" value="CHERMTFRASE"/>
</dbReference>
<dbReference type="GO" id="GO:0008757">
    <property type="term" value="F:S-adenosylmethionine-dependent methyltransferase activity"/>
    <property type="evidence" value="ECO:0007669"/>
    <property type="project" value="InterPro"/>
</dbReference>
<keyword evidence="4" id="KW-1185">Reference proteome</keyword>
<evidence type="ECO:0000256" key="1">
    <source>
        <dbReference type="SAM" id="MobiDB-lite"/>
    </source>
</evidence>
<accession>A0A085W9C6</accession>
<dbReference type="InterPro" id="IPR050903">
    <property type="entry name" value="Bact_Chemotaxis_MeTrfase"/>
</dbReference>
<proteinExistence type="predicted"/>
<dbReference type="InterPro" id="IPR022642">
    <property type="entry name" value="CheR_C"/>
</dbReference>
<evidence type="ECO:0000313" key="3">
    <source>
        <dbReference type="EMBL" id="KFE64289.1"/>
    </source>
</evidence>
<protein>
    <submittedName>
        <fullName evidence="3">Chemotaxis protein methyltransferase CheR</fullName>
    </submittedName>
</protein>
<name>A0A085W9C6_9BACT</name>
<feature type="region of interest" description="Disordered" evidence="1">
    <location>
        <begin position="265"/>
        <end position="349"/>
    </location>
</feature>
<dbReference type="PANTHER" id="PTHR24422">
    <property type="entry name" value="CHEMOTAXIS PROTEIN METHYLTRANSFERASE"/>
    <property type="match status" value="1"/>
</dbReference>
<keyword evidence="3" id="KW-0808">Transferase</keyword>
<dbReference type="Proteomes" id="UP000028725">
    <property type="component" value="Unassembled WGS sequence"/>
</dbReference>
<dbReference type="InterPro" id="IPR029063">
    <property type="entry name" value="SAM-dependent_MTases_sf"/>
</dbReference>
<keyword evidence="3" id="KW-0489">Methyltransferase</keyword>
<reference evidence="3 4" key="1">
    <citation type="submission" date="2014-04" db="EMBL/GenBank/DDBJ databases">
        <title>Genome assembly of Hyalangium minutum DSM 14724.</title>
        <authorList>
            <person name="Sharma G."/>
            <person name="Subramanian S."/>
        </authorList>
    </citation>
    <scope>NUCLEOTIDE SEQUENCE [LARGE SCALE GENOMIC DNA]</scope>
    <source>
        <strain evidence="3 4">DSM 14724</strain>
    </source>
</reference>
<evidence type="ECO:0000313" key="4">
    <source>
        <dbReference type="Proteomes" id="UP000028725"/>
    </source>
</evidence>
<dbReference type="RefSeq" id="WP_044194321.1">
    <property type="nucleotide sequence ID" value="NZ_JMCB01000014.1"/>
</dbReference>
<dbReference type="Pfam" id="PF01739">
    <property type="entry name" value="CheR"/>
    <property type="match status" value="1"/>
</dbReference>
<feature type="domain" description="CheR-type methyltransferase" evidence="2">
    <location>
        <begin position="10"/>
        <end position="244"/>
    </location>
</feature>
<sequence length="448" mass="48505">MTGGVDPLLYARARQLISERTGFRDDAIAPEALERLVRAEVGRGRSVSELFAELERPESEFSVAVLRASLVGETYFFRHPEHFRFIAREGVPRVLRAGAIRLRGWSAGCATGEEAYSLAACLLASAPSGLAIEVIGTDLNEASLAVARRATYGAWSRRDSAPHLFPLYRPLDEKQVIIFDSVRNVTTFMSGNLLSPLDAVLGQFHFILCRNVLTYFSPSARELAIQNLFRALAPGGYLFLGTVEVDRHPDGMVRVGPPELQAFHRPLHPELAPPPSYRPPSRSGLPAITPVPLPPGALSGHRPPSRTGLPVVTPAPVPPGAQLPSRPSSTGLPTVAPASPKPPESPTRAPSQLHLVALEHIEQGQMIQATLVLESLVKQYPDYLPGLLELALLRERSGSRSAAYPLMRAVHDRAAVLPPDQIVEGPESLPARFYKASADAYLNLGAAE</sequence>
<dbReference type="CDD" id="cd02440">
    <property type="entry name" value="AdoMet_MTases"/>
    <property type="match status" value="1"/>
</dbReference>
<dbReference type="SUPFAM" id="SSF53335">
    <property type="entry name" value="S-adenosyl-L-methionine-dependent methyltransferases"/>
    <property type="match status" value="1"/>
</dbReference>
<comment type="caution">
    <text evidence="3">The sequence shown here is derived from an EMBL/GenBank/DDBJ whole genome shotgun (WGS) entry which is preliminary data.</text>
</comment>
<dbReference type="PATRIC" id="fig|394096.3.peg.6419"/>
<dbReference type="Gene3D" id="3.40.50.150">
    <property type="entry name" value="Vaccinia Virus protein VP39"/>
    <property type="match status" value="1"/>
</dbReference>
<dbReference type="InterPro" id="IPR000780">
    <property type="entry name" value="CheR_MeTrfase"/>
</dbReference>
<dbReference type="PANTHER" id="PTHR24422:SF10">
    <property type="entry name" value="CHEMOTAXIS PROTEIN METHYLTRANSFERASE 2"/>
    <property type="match status" value="1"/>
</dbReference>
<dbReference type="SMART" id="SM00138">
    <property type="entry name" value="MeTrc"/>
    <property type="match status" value="1"/>
</dbReference>
<evidence type="ECO:0000259" key="2">
    <source>
        <dbReference type="PROSITE" id="PS50123"/>
    </source>
</evidence>
<dbReference type="EMBL" id="JMCB01000014">
    <property type="protein sequence ID" value="KFE64289.1"/>
    <property type="molecule type" value="Genomic_DNA"/>
</dbReference>
<dbReference type="AlphaFoldDB" id="A0A085W9C6"/>
<dbReference type="GO" id="GO:0032259">
    <property type="term" value="P:methylation"/>
    <property type="evidence" value="ECO:0007669"/>
    <property type="project" value="UniProtKB-KW"/>
</dbReference>